<keyword evidence="2" id="KW-1185">Reference proteome</keyword>
<evidence type="ECO:0000313" key="1">
    <source>
        <dbReference type="EMBL" id="SIO09898.1"/>
    </source>
</evidence>
<name>A0A1N6GQV2_9FLAO</name>
<proteinExistence type="predicted"/>
<gene>
    <name evidence="1" type="ORF">SAMN05444409_1994</name>
</gene>
<dbReference type="STRING" id="1416779.SAMN05444409_1994"/>
<sequence>MLAKELFFERLPDPDFNKEVYSVSSHNDNASNHSAIYLRARRHLTTQEAVNNLRNGSNGLKRVLGIGGHGAPGFVETGAGPSGSSDENQYIYAGNQSLWADQLERFFNERFNEFVIYSCSTGANRSGAHLLWLIAKHAEKQVIARTGLLYAVRQGNKYWFETEKGATWQRAHYDMIEPPEPIDTPHQFLNYRNPMKSFEYFDGNILVVINFSEVHKIEVIDNNKKIIEIDQESYFLFLDRVFYTEGISIEGEILGIVSKQIFIYFKDKKLELSIYEDRFCKFVGQPIGYYLSEDLKSLISFQ</sequence>
<dbReference type="OrthoDB" id="7190785at2"/>
<reference evidence="2" key="1">
    <citation type="submission" date="2016-11" db="EMBL/GenBank/DDBJ databases">
        <authorList>
            <person name="Varghese N."/>
            <person name="Submissions S."/>
        </authorList>
    </citation>
    <scope>NUCLEOTIDE SEQUENCE [LARGE SCALE GENOMIC DNA]</scope>
    <source>
        <strain evidence="2">DSM 27623</strain>
    </source>
</reference>
<accession>A0A1N6GQV2</accession>
<dbReference type="EMBL" id="FSRK01000001">
    <property type="protein sequence ID" value="SIO09898.1"/>
    <property type="molecule type" value="Genomic_DNA"/>
</dbReference>
<dbReference type="AlphaFoldDB" id="A0A1N6GQV2"/>
<protein>
    <recommendedName>
        <fullName evidence="3">DUF4347 domain-containing protein</fullName>
    </recommendedName>
</protein>
<dbReference type="Proteomes" id="UP000185207">
    <property type="component" value="Unassembled WGS sequence"/>
</dbReference>
<evidence type="ECO:0008006" key="3">
    <source>
        <dbReference type="Google" id="ProtNLM"/>
    </source>
</evidence>
<organism evidence="1 2">
    <name type="scientific">Epilithonimonas zeae</name>
    <dbReference type="NCBI Taxonomy" id="1416779"/>
    <lineage>
        <taxon>Bacteria</taxon>
        <taxon>Pseudomonadati</taxon>
        <taxon>Bacteroidota</taxon>
        <taxon>Flavobacteriia</taxon>
        <taxon>Flavobacteriales</taxon>
        <taxon>Weeksellaceae</taxon>
        <taxon>Chryseobacterium group</taxon>
        <taxon>Epilithonimonas</taxon>
    </lineage>
</organism>
<dbReference type="RefSeq" id="WP_074235106.1">
    <property type="nucleotide sequence ID" value="NZ_FSRK01000001.1"/>
</dbReference>
<evidence type="ECO:0000313" key="2">
    <source>
        <dbReference type="Proteomes" id="UP000185207"/>
    </source>
</evidence>